<dbReference type="Gene3D" id="2.90.10.10">
    <property type="entry name" value="Bulb-type lectin domain"/>
    <property type="match status" value="1"/>
</dbReference>
<name>A0A8B8Q482_9MYRT</name>
<evidence type="ECO:0000256" key="3">
    <source>
        <dbReference type="ARBA" id="ARBA00023180"/>
    </source>
</evidence>
<dbReference type="PANTHER" id="PTHR47976">
    <property type="entry name" value="G-TYPE LECTIN S-RECEPTOR-LIKE SERINE/THREONINE-PROTEIN KINASE SD2-5"/>
    <property type="match status" value="1"/>
</dbReference>
<dbReference type="SUPFAM" id="SSF57414">
    <property type="entry name" value="Hairpin loop containing domain-like"/>
    <property type="match status" value="1"/>
</dbReference>
<reference evidence="8" key="1">
    <citation type="submission" date="2025-08" db="UniProtKB">
        <authorList>
            <consortium name="RefSeq"/>
        </authorList>
    </citation>
    <scope>IDENTIFICATION</scope>
    <source>
        <tissue evidence="8">Leaf</tissue>
    </source>
</reference>
<organism evidence="7 8">
    <name type="scientific">Rhodamnia argentea</name>
    <dbReference type="NCBI Taxonomy" id="178133"/>
    <lineage>
        <taxon>Eukaryota</taxon>
        <taxon>Viridiplantae</taxon>
        <taxon>Streptophyta</taxon>
        <taxon>Embryophyta</taxon>
        <taxon>Tracheophyta</taxon>
        <taxon>Spermatophyta</taxon>
        <taxon>Magnoliopsida</taxon>
        <taxon>eudicotyledons</taxon>
        <taxon>Gunneridae</taxon>
        <taxon>Pentapetalae</taxon>
        <taxon>rosids</taxon>
        <taxon>malvids</taxon>
        <taxon>Myrtales</taxon>
        <taxon>Myrtaceae</taxon>
        <taxon>Myrtoideae</taxon>
        <taxon>Myrteae</taxon>
        <taxon>Australasian group</taxon>
        <taxon>Rhodamnia</taxon>
    </lineage>
</organism>
<dbReference type="AlphaFoldDB" id="A0A8B8Q482"/>
<sequence length="476" mass="51960">MINHHRRRRRHHHHHHLIFLTAVLLSLAPSEPDIRTGYRVTVAIPPAYVPGFVGRAYLMEAGGGGGRSPSFKVALSAEASGGGNYSCSLEVFLGDVKVWSSGHSSRFYVEDRCALELAADGDLRLKGPDERIGWRTGTSGQAVERLQIQGTGNLVLVDASDRIKWQSFNFPTDVMLWGQRLSGATRLTSYPANSTSFYSFEIERNRVALYLNHGRFKYSYWGFAPSLSRNITFVKLGTGGLDLFNYKYKKIARITAPRSEPPRFLALDNRTGNMGLYYYSPIEAKFAVSFLALNATCDLPMSCPPYGICTLSSACSCIRLTRKLDGAGLDCGEGISGGFCGGAGRPAMEMIELDGVDSVIKDGPKRVNLSKEECTSLCSGDCDCAAALYSSRLRECYLYGIVIGIKQVVRGSGLSYLVKVPKGSRGRRGRSGLKKWVMVLVGVVDGLILVAVVGGLGYYLIRKRRKTTALRAGNGS</sequence>
<dbReference type="KEGG" id="rarg:115749297"/>
<evidence type="ECO:0000256" key="4">
    <source>
        <dbReference type="SAM" id="Phobius"/>
    </source>
</evidence>
<feature type="chain" id="PRO_5034845611" evidence="5">
    <location>
        <begin position="31"/>
        <end position="476"/>
    </location>
</feature>
<dbReference type="PANTHER" id="PTHR47976:SF120">
    <property type="entry name" value="G-TYPE LECTIN S-RECEPTOR-LIKE SERINE_THREONINE-PROTEIN KINASE SD2-5"/>
    <property type="match status" value="1"/>
</dbReference>
<dbReference type="SMART" id="SM00108">
    <property type="entry name" value="B_lectin"/>
    <property type="match status" value="1"/>
</dbReference>
<dbReference type="SMART" id="SM00473">
    <property type="entry name" value="PAN_AP"/>
    <property type="match status" value="1"/>
</dbReference>
<keyword evidence="2" id="KW-1015">Disulfide bond</keyword>
<dbReference type="Pfam" id="PF00024">
    <property type="entry name" value="PAN_1"/>
    <property type="match status" value="1"/>
</dbReference>
<feature type="transmembrane region" description="Helical" evidence="4">
    <location>
        <begin position="436"/>
        <end position="461"/>
    </location>
</feature>
<dbReference type="PROSITE" id="PS50927">
    <property type="entry name" value="BULB_LECTIN"/>
    <property type="match status" value="1"/>
</dbReference>
<dbReference type="InterPro" id="IPR003609">
    <property type="entry name" value="Pan_app"/>
</dbReference>
<evidence type="ECO:0000313" key="8">
    <source>
        <dbReference type="RefSeq" id="XP_030541904.1"/>
    </source>
</evidence>
<keyword evidence="7" id="KW-1185">Reference proteome</keyword>
<dbReference type="SUPFAM" id="SSF51110">
    <property type="entry name" value="alpha-D-mannose-specific plant lectins"/>
    <property type="match status" value="1"/>
</dbReference>
<evidence type="ECO:0000256" key="2">
    <source>
        <dbReference type="ARBA" id="ARBA00023157"/>
    </source>
</evidence>
<dbReference type="RefSeq" id="XP_030541904.1">
    <property type="nucleotide sequence ID" value="XM_030686044.2"/>
</dbReference>
<keyword evidence="4" id="KW-0812">Transmembrane</keyword>
<evidence type="ECO:0000313" key="7">
    <source>
        <dbReference type="Proteomes" id="UP000827889"/>
    </source>
</evidence>
<keyword evidence="1 5" id="KW-0732">Signal</keyword>
<evidence type="ECO:0000256" key="1">
    <source>
        <dbReference type="ARBA" id="ARBA00022729"/>
    </source>
</evidence>
<dbReference type="Pfam" id="PF01453">
    <property type="entry name" value="B_lectin"/>
    <property type="match status" value="1"/>
</dbReference>
<dbReference type="InterPro" id="IPR001480">
    <property type="entry name" value="Bulb-type_lectin_dom"/>
</dbReference>
<dbReference type="OrthoDB" id="740822at2759"/>
<keyword evidence="3" id="KW-0325">Glycoprotein</keyword>
<feature type="signal peptide" evidence="5">
    <location>
        <begin position="1"/>
        <end position="30"/>
    </location>
</feature>
<protein>
    <submittedName>
        <fullName evidence="8">PAN domain-containing protein At5g03700</fullName>
    </submittedName>
</protein>
<keyword evidence="4" id="KW-1133">Transmembrane helix</keyword>
<evidence type="ECO:0000256" key="5">
    <source>
        <dbReference type="SAM" id="SignalP"/>
    </source>
</evidence>
<keyword evidence="4" id="KW-0472">Membrane</keyword>
<evidence type="ECO:0000259" key="6">
    <source>
        <dbReference type="PROSITE" id="PS50927"/>
    </source>
</evidence>
<accession>A0A8B8Q482</accession>
<dbReference type="InterPro" id="IPR036426">
    <property type="entry name" value="Bulb-type_lectin_dom_sf"/>
</dbReference>
<feature type="domain" description="Bulb-type lectin" evidence="6">
    <location>
        <begin position="44"/>
        <end position="169"/>
    </location>
</feature>
<dbReference type="InterPro" id="IPR051343">
    <property type="entry name" value="G-type_lectin_kinases/EP1-like"/>
</dbReference>
<dbReference type="Proteomes" id="UP000827889">
    <property type="component" value="Chromosome 10"/>
</dbReference>
<dbReference type="GeneID" id="115749297"/>
<gene>
    <name evidence="8" type="primary">LOC115749297</name>
</gene>
<proteinExistence type="predicted"/>